<comment type="catalytic activity">
    <reaction evidence="2">
        <text>[protein]-disulfide + hydrogen sulfide + 2 A + 3 H2O = [protein]-dithiol + sulfite + 2 AH2 + H(+)</text>
        <dbReference type="Rhea" id="RHEA:51676"/>
        <dbReference type="Rhea" id="RHEA-COMP:10593"/>
        <dbReference type="Rhea" id="RHEA-COMP:10594"/>
        <dbReference type="ChEBI" id="CHEBI:13193"/>
        <dbReference type="ChEBI" id="CHEBI:15377"/>
        <dbReference type="ChEBI" id="CHEBI:15378"/>
        <dbReference type="ChEBI" id="CHEBI:17359"/>
        <dbReference type="ChEBI" id="CHEBI:17499"/>
        <dbReference type="ChEBI" id="CHEBI:29919"/>
        <dbReference type="ChEBI" id="CHEBI:29950"/>
        <dbReference type="ChEBI" id="CHEBI:50058"/>
    </reaction>
</comment>
<organism evidence="5 6">
    <name type="scientific">Paraferrimonas haliotis</name>
    <dbReference type="NCBI Taxonomy" id="2013866"/>
    <lineage>
        <taxon>Bacteria</taxon>
        <taxon>Pseudomonadati</taxon>
        <taxon>Pseudomonadota</taxon>
        <taxon>Gammaproteobacteria</taxon>
        <taxon>Alteromonadales</taxon>
        <taxon>Ferrimonadaceae</taxon>
        <taxon>Paraferrimonas</taxon>
    </lineage>
</organism>
<feature type="binding site" description="axial binding residue" evidence="2">
    <location>
        <position position="413"/>
    </location>
    <ligand>
        <name>heme c</name>
        <dbReference type="ChEBI" id="CHEBI:61717"/>
        <label>6</label>
    </ligand>
    <ligandPart>
        <name>Fe</name>
        <dbReference type="ChEBI" id="CHEBI:18248"/>
    </ligandPart>
</feature>
<feature type="binding site" evidence="2">
    <location>
        <position position="369"/>
    </location>
    <ligand>
        <name>substrate</name>
    </ligand>
</feature>
<feature type="binding site" description="axial binding residue" evidence="2">
    <location>
        <position position="651"/>
    </location>
    <ligand>
        <name>heme c</name>
        <dbReference type="ChEBI" id="CHEBI:61717"/>
        <label>7</label>
    </ligand>
    <ligandPart>
        <name>Fe</name>
        <dbReference type="ChEBI" id="CHEBI:18248"/>
    </ligandPart>
</feature>
<feature type="chain" id="PRO_5041497068" description="Dissimilatory sulfite reductase" evidence="2">
    <location>
        <begin position="25"/>
        <end position="675"/>
    </location>
</feature>
<dbReference type="GO" id="GO:0020037">
    <property type="term" value="F:heme binding"/>
    <property type="evidence" value="ECO:0007669"/>
    <property type="project" value="UniProtKB-UniRule"/>
</dbReference>
<dbReference type="EMBL" id="BSPO01000001">
    <property type="protein sequence ID" value="GLS82229.1"/>
    <property type="molecule type" value="Genomic_DNA"/>
</dbReference>
<feature type="signal peptide" evidence="2">
    <location>
        <begin position="1"/>
        <end position="24"/>
    </location>
</feature>
<feature type="binding site" description="axial binding residue" evidence="2">
    <location>
        <position position="349"/>
    </location>
    <ligand>
        <name>heme c</name>
        <dbReference type="ChEBI" id="CHEBI:61717"/>
        <label>1</label>
    </ligand>
    <ligandPart>
        <name>Fe</name>
        <dbReference type="ChEBI" id="CHEBI:18248"/>
    </ligandPart>
</feature>
<keyword evidence="2" id="KW-0574">Periplasm</keyword>
<keyword evidence="2" id="KW-0349">Heme</keyword>
<protein>
    <recommendedName>
        <fullName evidence="2">Dissimilatory sulfite reductase</fullName>
        <ecNumber evidence="2">1.8.99.-</ecNumber>
    </recommendedName>
</protein>
<feature type="binding site" description="covalent" evidence="2">
    <location>
        <position position="147"/>
    </location>
    <ligand>
        <name>heme c</name>
        <dbReference type="ChEBI" id="CHEBI:61717"/>
        <label>1</label>
    </ligand>
</feature>
<dbReference type="GO" id="GO:0009061">
    <property type="term" value="P:anaerobic respiration"/>
    <property type="evidence" value="ECO:0007669"/>
    <property type="project" value="UniProtKB-KW"/>
</dbReference>
<feature type="binding site" description="axial binding residue" evidence="2">
    <location>
        <position position="160"/>
    </location>
    <ligand>
        <name>heme c</name>
        <dbReference type="ChEBI" id="CHEBI:61717"/>
        <label>4</label>
    </ligand>
    <ligandPart>
        <name>Fe</name>
        <dbReference type="ChEBI" id="CHEBI:18248"/>
    </ligandPart>
</feature>
<comment type="function">
    <text evidence="2">Respiratory sulfite reductase that catalyzes the reduction of sulfite to sulfide in a single step, consuming six electrons in the process.</text>
</comment>
<keyword evidence="2" id="KW-0249">Electron transport</keyword>
<feature type="binding site" description="covalent" evidence="2">
    <location>
        <position position="343"/>
    </location>
    <ligand>
        <name>heme c</name>
        <dbReference type="ChEBI" id="CHEBI:61717"/>
        <label>3</label>
    </ligand>
</feature>
<dbReference type="Pfam" id="PF14522">
    <property type="entry name" value="Cytochrome_C7"/>
    <property type="match status" value="1"/>
</dbReference>
<feature type="binding site" description="axial binding residue" evidence="2">
    <location>
        <position position="307"/>
    </location>
    <ligand>
        <name>heme c</name>
        <dbReference type="ChEBI" id="CHEBI:61717"/>
        <label>2</label>
    </ligand>
    <ligandPart>
        <name>Fe</name>
        <dbReference type="ChEBI" id="CHEBI:18248"/>
    </ligandPart>
</feature>
<feature type="binding site" evidence="2">
    <location>
        <position position="209"/>
    </location>
    <ligand>
        <name>substrate</name>
    </ligand>
</feature>
<keyword evidence="2" id="KW-0813">Transport</keyword>
<reference evidence="5 6" key="1">
    <citation type="journal article" date="2014" name="Int. J. Syst. Evol. Microbiol.">
        <title>Complete genome sequence of Corynebacterium casei LMG S-19264T (=DSM 44701T), isolated from a smear-ripened cheese.</title>
        <authorList>
            <consortium name="US DOE Joint Genome Institute (JGI-PGF)"/>
            <person name="Walter F."/>
            <person name="Albersmeier A."/>
            <person name="Kalinowski J."/>
            <person name="Ruckert C."/>
        </authorList>
    </citation>
    <scope>NUCLEOTIDE SEQUENCE [LARGE SCALE GENOMIC DNA]</scope>
    <source>
        <strain evidence="5 6">NBRC 112785</strain>
    </source>
</reference>
<feature type="binding site" description="axial binding residue" evidence="2">
    <location>
        <position position="427"/>
    </location>
    <ligand>
        <name>heme c</name>
        <dbReference type="ChEBI" id="CHEBI:61717"/>
        <label>3</label>
    </ligand>
    <ligandPart>
        <name>Fe</name>
        <dbReference type="ChEBI" id="CHEBI:18248"/>
    </ligandPart>
</feature>
<dbReference type="GO" id="GO:0070814">
    <property type="term" value="P:hydrogen sulfide biosynthetic process"/>
    <property type="evidence" value="ECO:0007669"/>
    <property type="project" value="UniProtKB-UniRule"/>
</dbReference>
<dbReference type="PANTHER" id="PTHR35038">
    <property type="entry name" value="DISSIMILATORY SULFITE REDUCTASE SIRA"/>
    <property type="match status" value="1"/>
</dbReference>
<feature type="binding site" description="axial binding residue" evidence="2">
    <location>
        <position position="567"/>
    </location>
    <ligand>
        <name>heme c</name>
        <dbReference type="ChEBI" id="CHEBI:61717"/>
        <label>8</label>
    </ligand>
    <ligandPart>
        <name>Fe</name>
        <dbReference type="ChEBI" id="CHEBI:18248"/>
    </ligandPart>
</feature>
<name>A0AA37TJC6_9GAMM</name>
<feature type="binding site" description="axial binding residue" evidence="2">
    <location>
        <position position="475"/>
    </location>
    <ligand>
        <name>heme c</name>
        <dbReference type="ChEBI" id="CHEBI:61717"/>
        <label>7</label>
    </ligand>
    <ligandPart>
        <name>Fe</name>
        <dbReference type="ChEBI" id="CHEBI:18248"/>
    </ligandPart>
</feature>
<evidence type="ECO:0000313" key="6">
    <source>
        <dbReference type="Proteomes" id="UP001157439"/>
    </source>
</evidence>
<evidence type="ECO:0000313" key="5">
    <source>
        <dbReference type="EMBL" id="GLS82229.1"/>
    </source>
</evidence>
<feature type="binding site" description="axial binding residue" evidence="2">
    <location>
        <position position="148"/>
    </location>
    <ligand>
        <name>heme c</name>
        <dbReference type="ChEBI" id="CHEBI:61717"/>
        <label>1</label>
    </ligand>
    <ligandPart>
        <name>Fe</name>
        <dbReference type="ChEBI" id="CHEBI:18248"/>
    </ligandPart>
</feature>
<comment type="cofactor">
    <cofactor evidence="2">
        <name>heme c</name>
        <dbReference type="ChEBI" id="CHEBI:61717"/>
    </cofactor>
    <text evidence="2">Binds 8 heme c groups covalently per monomer.</text>
</comment>
<feature type="binding site" description="covalent" evidence="2">
    <location>
        <position position="449"/>
    </location>
    <ligand>
        <name>heme c</name>
        <dbReference type="ChEBI" id="CHEBI:61717"/>
        <label>6</label>
    </ligand>
</feature>
<feature type="domain" description="Cytochrome c7-like" evidence="4">
    <location>
        <begin position="301"/>
        <end position="368"/>
    </location>
</feature>
<keyword evidence="2" id="KW-0186">Copper</keyword>
<keyword evidence="2" id="KW-0408">Iron</keyword>
<dbReference type="InterPro" id="IPR051829">
    <property type="entry name" value="Multiheme_Cytochr_ET"/>
</dbReference>
<dbReference type="GO" id="GO:0005507">
    <property type="term" value="F:copper ion binding"/>
    <property type="evidence" value="ECO:0007669"/>
    <property type="project" value="UniProtKB-UniRule"/>
</dbReference>
<dbReference type="InterPro" id="IPR029467">
    <property type="entry name" value="Cyt_c7-like"/>
</dbReference>
<dbReference type="Gene3D" id="3.90.10.10">
    <property type="entry name" value="Cytochrome C3"/>
    <property type="match status" value="1"/>
</dbReference>
<feature type="binding site" evidence="2">
    <location>
        <position position="401"/>
    </location>
    <ligand>
        <name>Cu(+)</name>
        <dbReference type="ChEBI" id="CHEBI:49552"/>
    </ligand>
</feature>
<keyword evidence="6" id="KW-1185">Reference proteome</keyword>
<dbReference type="GO" id="GO:0016002">
    <property type="term" value="F:sulfite reductase activity"/>
    <property type="evidence" value="ECO:0007669"/>
    <property type="project" value="UniProtKB-UniRule"/>
</dbReference>
<dbReference type="GO" id="GO:0042597">
    <property type="term" value="C:periplasmic space"/>
    <property type="evidence" value="ECO:0007669"/>
    <property type="project" value="UniProtKB-SubCell"/>
</dbReference>
<feature type="binding site" description="axial binding residue" evidence="2">
    <location>
        <position position="367"/>
    </location>
    <ligand>
        <name>heme c</name>
        <dbReference type="ChEBI" id="CHEBI:61717"/>
        <label>4</label>
    </ligand>
    <ligandPart>
        <name>Fe</name>
        <dbReference type="ChEBI" id="CHEBI:18248"/>
    </ligandPart>
</feature>
<dbReference type="InterPro" id="IPR032897">
    <property type="entry name" value="Sulfite_reductase"/>
</dbReference>
<feature type="binding site" description="axial binding residue" evidence="2">
    <location>
        <position position="453"/>
    </location>
    <ligand>
        <name>heme c</name>
        <dbReference type="ChEBI" id="CHEBI:61717"/>
        <label>6</label>
    </ligand>
    <ligandPart>
        <name>Fe</name>
        <dbReference type="ChEBI" id="CHEBI:18248"/>
    </ligandPart>
</feature>
<gene>
    <name evidence="5" type="primary">sirA</name>
    <name evidence="5" type="ORF">GCM10007894_02060</name>
</gene>
<feature type="binding site" description="covalent" evidence="2">
    <location>
        <position position="366"/>
    </location>
    <ligand>
        <name>heme c</name>
        <dbReference type="ChEBI" id="CHEBI:61717"/>
        <label>4</label>
    </ligand>
</feature>
<feature type="binding site" description="covalent" evidence="2">
    <location>
        <position position="363"/>
    </location>
    <ligand>
        <name>heme c</name>
        <dbReference type="ChEBI" id="CHEBI:61717"/>
        <label>4</label>
    </ligand>
</feature>
<keyword evidence="2" id="KW-0479">Metal-binding</keyword>
<feature type="binding site" description="covalent" evidence="2">
    <location>
        <position position="550"/>
    </location>
    <ligand>
        <name>heme c</name>
        <dbReference type="ChEBI" id="CHEBI:61717"/>
        <label>8</label>
    </ligand>
</feature>
<feature type="binding site" description="covalent" evidence="2">
    <location>
        <position position="471"/>
    </location>
    <ligand>
        <name>heme c</name>
        <dbReference type="ChEBI" id="CHEBI:61717"/>
        <label>7</label>
    </ligand>
</feature>
<keyword evidence="2" id="KW-0763">Sulfate respiration</keyword>
<feature type="binding site" description="covalent" evidence="2">
    <location>
        <position position="474"/>
    </location>
    <ligand>
        <name>heme c</name>
        <dbReference type="ChEBI" id="CHEBI:61717"/>
        <label>7</label>
    </ligand>
</feature>
<comment type="caution">
    <text evidence="5">The sequence shown here is derived from an EMBL/GenBank/DDBJ whole genome shotgun (WGS) entry which is preliminary data.</text>
</comment>
<comment type="subcellular location">
    <subcellularLocation>
        <location evidence="2">Periplasm</location>
    </subcellularLocation>
</comment>
<dbReference type="PANTHER" id="PTHR35038:SF8">
    <property type="entry name" value="C-TYPE POLYHEME CYTOCHROME OMCC"/>
    <property type="match status" value="1"/>
</dbReference>
<feature type="binding site" description="covalent" evidence="2">
    <location>
        <position position="566"/>
    </location>
    <ligand>
        <name>heme c</name>
        <dbReference type="ChEBI" id="CHEBI:61717"/>
        <label>8</label>
    </ligand>
</feature>
<dbReference type="RefSeq" id="WP_095497783.1">
    <property type="nucleotide sequence ID" value="NZ_BSPO01000001.1"/>
</dbReference>
<dbReference type="GO" id="GO:0005506">
    <property type="term" value="F:iron ion binding"/>
    <property type="evidence" value="ECO:0007669"/>
    <property type="project" value="UniProtKB-UniRule"/>
</dbReference>
<feature type="domain" description="Cytochrome c-552/4" evidence="3">
    <location>
        <begin position="143"/>
        <end position="165"/>
    </location>
</feature>
<dbReference type="Gene3D" id="1.10.1130.10">
    <property type="entry name" value="Flavocytochrome C3, Chain A"/>
    <property type="match status" value="1"/>
</dbReference>
<feature type="binding site" description="covalent" evidence="2">
    <location>
        <position position="340"/>
    </location>
    <ligand>
        <name>heme c</name>
        <dbReference type="ChEBI" id="CHEBI:61717"/>
        <label>3</label>
    </ligand>
</feature>
<dbReference type="SUPFAM" id="SSF48695">
    <property type="entry name" value="Multiheme cytochromes"/>
    <property type="match status" value="1"/>
</dbReference>
<dbReference type="AlphaFoldDB" id="A0AA37TJC6"/>
<feature type="binding site" description="axial binding residue" evidence="2">
    <location>
        <position position="424"/>
    </location>
    <ligand>
        <name>heme c</name>
        <dbReference type="ChEBI" id="CHEBI:61717"/>
        <label>5</label>
    </ligand>
    <ligandPart>
        <name>Fe</name>
        <dbReference type="ChEBI" id="CHEBI:18248"/>
    </ligandPart>
</feature>
<feature type="binding site" description="covalent" evidence="2">
    <location>
        <position position="452"/>
    </location>
    <ligand>
        <name>heme c</name>
        <dbReference type="ChEBI" id="CHEBI:61717"/>
        <label>6</label>
    </ligand>
</feature>
<accession>A0AA37TJC6</accession>
<evidence type="ECO:0000256" key="2">
    <source>
        <dbReference type="HAMAP-Rule" id="MF_02023"/>
    </source>
</evidence>
<feature type="binding site" evidence="2">
    <location>
        <position position="482"/>
    </location>
    <ligand>
        <name>Cu(+)</name>
        <dbReference type="ChEBI" id="CHEBI:49552"/>
    </ligand>
</feature>
<evidence type="ECO:0000256" key="1">
    <source>
        <dbReference type="ARBA" id="ARBA00022729"/>
    </source>
</evidence>
<evidence type="ECO:0000259" key="4">
    <source>
        <dbReference type="Pfam" id="PF14522"/>
    </source>
</evidence>
<comment type="pathway">
    <text evidence="2">Sulfur metabolism; sulfite reduction.</text>
</comment>
<dbReference type="Pfam" id="PF13435">
    <property type="entry name" value="Cytochrome_C554"/>
    <property type="match status" value="1"/>
</dbReference>
<feature type="binding site" description="covalent" evidence="2">
    <location>
        <position position="420"/>
    </location>
    <ligand>
        <name>heme c</name>
        <dbReference type="ChEBI" id="CHEBI:61717"/>
        <label>5</label>
    </ligand>
</feature>
<proteinExistence type="inferred from homology"/>
<dbReference type="HAMAP" id="MF_02023">
    <property type="entry name" value="Sulfite_red"/>
    <property type="match status" value="1"/>
</dbReference>
<feature type="binding site" description="axial binding residue" evidence="2">
    <location>
        <position position="466"/>
    </location>
    <ligand>
        <name>heme c</name>
        <dbReference type="ChEBI" id="CHEBI:61717"/>
        <label>8</label>
    </ligand>
    <ligandPart>
        <name>Fe</name>
        <dbReference type="ChEBI" id="CHEBI:18248"/>
    </ligandPart>
</feature>
<feature type="binding site" description="covalent" evidence="2">
    <location>
        <position position="306"/>
    </location>
    <ligand>
        <name>heme c</name>
        <dbReference type="ChEBI" id="CHEBI:61717"/>
        <label>2</label>
    </ligand>
</feature>
<keyword evidence="1 2" id="KW-0732">Signal</keyword>
<feature type="binding site" description="axial binding residue" evidence="2">
    <location>
        <position position="344"/>
    </location>
    <ligand>
        <name>heme c</name>
        <dbReference type="ChEBI" id="CHEBI:61717"/>
        <label>3</label>
    </ligand>
    <ligandPart>
        <name>Fe</name>
        <dbReference type="ChEBI" id="CHEBI:18248"/>
    </ligandPart>
</feature>
<comment type="cofactor">
    <cofactor evidence="2">
        <name>Cu(+)</name>
        <dbReference type="ChEBI" id="CHEBI:49552"/>
    </cofactor>
    <text evidence="2">Exposure to oxygen reduces copper binding and leads to the formation of a disulfide bond between the two Cys residues that bind the copper ion.</text>
</comment>
<feature type="binding site" description="axial binding residue" evidence="2">
    <location>
        <position position="503"/>
    </location>
    <ligand>
        <name>heme c</name>
        <dbReference type="ChEBI" id="CHEBI:61717"/>
        <label>5</label>
    </ligand>
    <ligandPart>
        <name>Fe</name>
        <dbReference type="ChEBI" id="CHEBI:18248"/>
    </ligandPart>
</feature>
<dbReference type="Proteomes" id="UP001157439">
    <property type="component" value="Unassembled WGS sequence"/>
</dbReference>
<comment type="similarity">
    <text evidence="2">Belongs to the multiheme cytochrome c family.</text>
</comment>
<feature type="binding site" description="covalent" evidence="2">
    <location>
        <position position="423"/>
    </location>
    <ligand>
        <name>heme c</name>
        <dbReference type="ChEBI" id="CHEBI:61717"/>
        <label>5</label>
    </ligand>
</feature>
<sequence precursor="true">MSRFKYAAAALTVLVGLGTTAVHASKFDNKKELGKTAQSVIANKDGKFSGDEDRVGVKTLNDYIVQEQELWDFLFENHPVFNVYEKDGRMKGKYHISDRGEEYYDTGYSQKYSEAAGSPKALQYRLGAKSILDYPNKFVGPEKCGECHALQYEKWSRSRHSKTIRFPGEHPEVDNDLKKVMYDTKDTGILPYGITADTIYATVGTPRTKYGYIDNYLIRGTWHVVDGQFKDSTGTLVAGGNQFSRGWAEWITPEMGARIAEKVPGFPATMEEYGASGSAQWGMSSYGAKYEEGFLFQPASSYCEICHTFKFDFQDKNEFFDALGDAKKLQEHTIAKGISCEECHGAGGHLDGGVGNGSMPSNCERCHQRFEWYDNLADTPEAEKRMEYAFGVKMKSACPSCGTEGSQLAGSIHYQKGMRCSTCHDPHEVTGGDYDWTSEFTRPAIKQTCSDCHATQAEFFANTKTHQDMTCTACHMPNMGSCENFTAIQAPDHAGFDAVRKAHIMKIDVSPDRKTLNPPPGVDRNDSAAKGWTVAKNEEGFYYLDLMWSCARTAVSDVDLYENKGCHSQFQSELDEALHFTDQLAIYGEVMKMQNPVKEAYAQTVGILAGLDAQLEVTKLDAATRAQVASLRLQAQQIVRKIEKDGSWGVHASAYTKSMVEDALALATQAQTLIR</sequence>
<feature type="binding site" description="covalent" evidence="2">
    <location>
        <position position="303"/>
    </location>
    <ligand>
        <name>heme c</name>
        <dbReference type="ChEBI" id="CHEBI:61717"/>
        <label>2</label>
    </ligand>
</feature>
<feature type="binding site" description="covalent" evidence="2">
    <location>
        <position position="144"/>
    </location>
    <ligand>
        <name>heme c</name>
        <dbReference type="ChEBI" id="CHEBI:61717"/>
        <label>1</label>
    </ligand>
</feature>
<keyword evidence="2" id="KW-0560">Oxidoreductase</keyword>
<dbReference type="InterPro" id="IPR023155">
    <property type="entry name" value="Cyt_c-552/4"/>
</dbReference>
<dbReference type="InterPro" id="IPR036280">
    <property type="entry name" value="Multihaem_cyt_sf"/>
</dbReference>
<evidence type="ECO:0000259" key="3">
    <source>
        <dbReference type="Pfam" id="PF13435"/>
    </source>
</evidence>
<dbReference type="EC" id="1.8.99.-" evidence="2"/>
<feature type="binding site" evidence="2">
    <location>
        <position position="286"/>
    </location>
    <ligand>
        <name>substrate</name>
    </ligand>
</feature>